<comment type="caution">
    <text evidence="1">The sequence shown here is derived from an EMBL/GenBank/DDBJ whole genome shotgun (WGS) entry which is preliminary data.</text>
</comment>
<reference evidence="1 2" key="1">
    <citation type="submission" date="2021-06" db="EMBL/GenBank/DDBJ databases">
        <authorList>
            <person name="Kallberg Y."/>
            <person name="Tangrot J."/>
            <person name="Rosling A."/>
        </authorList>
    </citation>
    <scope>NUCLEOTIDE SEQUENCE [LARGE SCALE GENOMIC DNA]</scope>
    <source>
        <strain evidence="1 2">120-4 pot B 10/14</strain>
    </source>
</reference>
<dbReference type="EMBL" id="CAJVQB010000274">
    <property type="protein sequence ID" value="CAG8479178.1"/>
    <property type="molecule type" value="Genomic_DNA"/>
</dbReference>
<evidence type="ECO:0000313" key="2">
    <source>
        <dbReference type="Proteomes" id="UP000789901"/>
    </source>
</evidence>
<dbReference type="Proteomes" id="UP000789901">
    <property type="component" value="Unassembled WGS sequence"/>
</dbReference>
<evidence type="ECO:0000313" key="1">
    <source>
        <dbReference type="EMBL" id="CAG8479178.1"/>
    </source>
</evidence>
<sequence length="143" mass="15505">MSLLGDESTGDSDLYSDEIPDLCLHSVFPIAVYCGPELILIYNQTMGLPAKEAWSEIYDDDLGPKFQDNVQATSSHDTSFHIQHVVRTGEHAIITLSNGCKAILLPVATSTGKNVLTSVMICGINPRRALDLVLIGFILNSSL</sequence>
<name>A0ABM8VYJ0_GIGMA</name>
<gene>
    <name evidence="1" type="ORF">GMARGA_LOCUS1153</name>
</gene>
<organism evidence="1 2">
    <name type="scientific">Gigaspora margarita</name>
    <dbReference type="NCBI Taxonomy" id="4874"/>
    <lineage>
        <taxon>Eukaryota</taxon>
        <taxon>Fungi</taxon>
        <taxon>Fungi incertae sedis</taxon>
        <taxon>Mucoromycota</taxon>
        <taxon>Glomeromycotina</taxon>
        <taxon>Glomeromycetes</taxon>
        <taxon>Diversisporales</taxon>
        <taxon>Gigasporaceae</taxon>
        <taxon>Gigaspora</taxon>
    </lineage>
</organism>
<accession>A0ABM8VYJ0</accession>
<keyword evidence="2" id="KW-1185">Reference proteome</keyword>
<protein>
    <submittedName>
        <fullName evidence="1">29178_t:CDS:1</fullName>
    </submittedName>
</protein>
<proteinExistence type="predicted"/>